<name>A0A0E0K0F9_ORYPU</name>
<dbReference type="Gramene" id="OPUNC02G16540.1">
    <property type="protein sequence ID" value="OPUNC02G16540.1"/>
    <property type="gene ID" value="OPUNC02G16540"/>
</dbReference>
<dbReference type="HOGENOM" id="CLU_2337248_0_0_1"/>
<organism evidence="1">
    <name type="scientific">Oryza punctata</name>
    <name type="common">Red rice</name>
    <dbReference type="NCBI Taxonomy" id="4537"/>
    <lineage>
        <taxon>Eukaryota</taxon>
        <taxon>Viridiplantae</taxon>
        <taxon>Streptophyta</taxon>
        <taxon>Embryophyta</taxon>
        <taxon>Tracheophyta</taxon>
        <taxon>Spermatophyta</taxon>
        <taxon>Magnoliopsida</taxon>
        <taxon>Liliopsida</taxon>
        <taxon>Poales</taxon>
        <taxon>Poaceae</taxon>
        <taxon>BOP clade</taxon>
        <taxon>Oryzoideae</taxon>
        <taxon>Oryzeae</taxon>
        <taxon>Oryzinae</taxon>
        <taxon>Oryza</taxon>
    </lineage>
</organism>
<dbReference type="Proteomes" id="UP000026962">
    <property type="component" value="Chromosome 2"/>
</dbReference>
<dbReference type="AlphaFoldDB" id="A0A0E0K0F9"/>
<accession>A0A0E0K0F9</accession>
<proteinExistence type="predicted"/>
<evidence type="ECO:0000313" key="1">
    <source>
        <dbReference type="EnsemblPlants" id="OPUNC02G16540.1"/>
    </source>
</evidence>
<dbReference type="EnsemblPlants" id="OPUNC02G16540.1">
    <property type="protein sequence ID" value="OPUNC02G16540.1"/>
    <property type="gene ID" value="OPUNC02G16540"/>
</dbReference>
<evidence type="ECO:0000313" key="2">
    <source>
        <dbReference type="Proteomes" id="UP000026962"/>
    </source>
</evidence>
<dbReference type="OMA" id="GRRCCIG"/>
<reference evidence="1" key="2">
    <citation type="submission" date="2018-05" db="EMBL/GenBank/DDBJ databases">
        <title>OpunRS2 (Oryza punctata Reference Sequence Version 2).</title>
        <authorList>
            <person name="Zhang J."/>
            <person name="Kudrna D."/>
            <person name="Lee S."/>
            <person name="Talag J."/>
            <person name="Welchert J."/>
            <person name="Wing R.A."/>
        </authorList>
    </citation>
    <scope>NUCLEOTIDE SEQUENCE [LARGE SCALE GENOMIC DNA]</scope>
</reference>
<sequence length="112" mass="12817">MKEDNDTMAVDGGRRCCIGPRCRTPGSTLTNKEVFTWAKRNNRRLLHVGDIDRTSKEIILQFASAYSASPSRPIFAHRAPCDWPQRIGWSQPMWEAGSKWKTPESKFVTFET</sequence>
<protein>
    <submittedName>
        <fullName evidence="1">Uncharacterized protein</fullName>
    </submittedName>
</protein>
<keyword evidence="2" id="KW-1185">Reference proteome</keyword>
<reference evidence="1" key="1">
    <citation type="submission" date="2015-04" db="UniProtKB">
        <authorList>
            <consortium name="EnsemblPlants"/>
        </authorList>
    </citation>
    <scope>IDENTIFICATION</scope>
</reference>